<sequence length="130" mass="14372">LSIGLLGNAAEILPRMIEKGFNPDVLTDQTSAHDPLNGYVPVGFSLEQAVELRKSNPEKYVKLSKQSMAAHVRAMLEMQQKGAVTFDYGNNIRQVAKDEGVENAFDFPGFVPAYIRPLFCEGKGPFRWAA</sequence>
<dbReference type="InterPro" id="IPR038364">
    <property type="entry name" value="Urocanase_central_sf"/>
</dbReference>
<dbReference type="Gene3D" id="3.40.50.10730">
    <property type="entry name" value="Urocanase like domains"/>
    <property type="match status" value="1"/>
</dbReference>
<dbReference type="PANTHER" id="PTHR12216">
    <property type="entry name" value="UROCANATE HYDRATASE"/>
    <property type="match status" value="1"/>
</dbReference>
<dbReference type="GO" id="GO:0016153">
    <property type="term" value="F:urocanate hydratase activity"/>
    <property type="evidence" value="ECO:0007669"/>
    <property type="project" value="UniProtKB-EC"/>
</dbReference>
<dbReference type="InterPro" id="IPR036190">
    <property type="entry name" value="Urocanase_sf"/>
</dbReference>
<evidence type="ECO:0000313" key="2">
    <source>
        <dbReference type="EMBL" id="MDV2887519.1"/>
    </source>
</evidence>
<dbReference type="Pfam" id="PF01175">
    <property type="entry name" value="Urocanase"/>
    <property type="match status" value="1"/>
</dbReference>
<evidence type="ECO:0000313" key="3">
    <source>
        <dbReference type="Proteomes" id="UP001285636"/>
    </source>
</evidence>
<accession>A0AAJ2U349</accession>
<gene>
    <name evidence="2" type="ORF">RYX45_20270</name>
</gene>
<keyword evidence="2" id="KW-0456">Lyase</keyword>
<dbReference type="InterPro" id="IPR035085">
    <property type="entry name" value="Urocanase_Rossmann-like"/>
</dbReference>
<dbReference type="EC" id="4.2.1.49" evidence="2"/>
<name>A0AAJ2U349_ALKPS</name>
<dbReference type="PANTHER" id="PTHR12216:SF4">
    <property type="entry name" value="UROCANATE HYDRATASE"/>
    <property type="match status" value="1"/>
</dbReference>
<proteinExistence type="predicted"/>
<dbReference type="SUPFAM" id="SSF111326">
    <property type="entry name" value="Urocanase"/>
    <property type="match status" value="1"/>
</dbReference>
<organism evidence="2 3">
    <name type="scientific">Alkalihalophilus pseudofirmus</name>
    <name type="common">Bacillus pseudofirmus</name>
    <dbReference type="NCBI Taxonomy" id="79885"/>
    <lineage>
        <taxon>Bacteria</taxon>
        <taxon>Bacillati</taxon>
        <taxon>Bacillota</taxon>
        <taxon>Bacilli</taxon>
        <taxon>Bacillales</taxon>
        <taxon>Bacillaceae</taxon>
        <taxon>Alkalihalophilus</taxon>
    </lineage>
</organism>
<dbReference type="Proteomes" id="UP001285636">
    <property type="component" value="Unassembled WGS sequence"/>
</dbReference>
<dbReference type="EMBL" id="JAWJAY010000125">
    <property type="protein sequence ID" value="MDV2887519.1"/>
    <property type="molecule type" value="Genomic_DNA"/>
</dbReference>
<dbReference type="InterPro" id="IPR023637">
    <property type="entry name" value="Urocanase-like"/>
</dbReference>
<feature type="non-terminal residue" evidence="2">
    <location>
        <position position="1"/>
    </location>
</feature>
<protein>
    <submittedName>
        <fullName evidence="2">Urocanate hydratase</fullName>
        <ecNumber evidence="2">4.2.1.49</ecNumber>
    </submittedName>
</protein>
<dbReference type="GO" id="GO:0006548">
    <property type="term" value="P:L-histidine catabolic process"/>
    <property type="evidence" value="ECO:0007669"/>
    <property type="project" value="TreeGrafter"/>
</dbReference>
<feature type="domain" description="Urocanase Rossmann-like" evidence="1">
    <location>
        <begin position="1"/>
        <end position="114"/>
    </location>
</feature>
<dbReference type="AlphaFoldDB" id="A0AAJ2U349"/>
<evidence type="ECO:0000259" key="1">
    <source>
        <dbReference type="Pfam" id="PF01175"/>
    </source>
</evidence>
<comment type="caution">
    <text evidence="2">The sequence shown here is derived from an EMBL/GenBank/DDBJ whole genome shotgun (WGS) entry which is preliminary data.</text>
</comment>
<feature type="non-terminal residue" evidence="2">
    <location>
        <position position="130"/>
    </location>
</feature>
<reference evidence="2" key="1">
    <citation type="submission" date="2023-10" db="EMBL/GenBank/DDBJ databases">
        <title>Screening of Alkalihalophilus pseudofirmusBZ-TG-HK211 and Its Alleviation of Salt Stress on Rapeseed Growth.</title>
        <authorList>
            <person name="Zhao B."/>
            <person name="Guo T."/>
        </authorList>
    </citation>
    <scope>NUCLEOTIDE SEQUENCE</scope>
    <source>
        <strain evidence="2">BZ-TG-HK211</strain>
    </source>
</reference>